<dbReference type="Pfam" id="PF20684">
    <property type="entry name" value="Fung_rhodopsin"/>
    <property type="match status" value="2"/>
</dbReference>
<feature type="domain" description="Rhodopsin" evidence="8">
    <location>
        <begin position="148"/>
        <end position="253"/>
    </location>
</feature>
<dbReference type="AlphaFoldDB" id="A0A9W9NYC1"/>
<dbReference type="InterPro" id="IPR052337">
    <property type="entry name" value="SAT4-like"/>
</dbReference>
<keyword evidence="10" id="KW-1185">Reference proteome</keyword>
<dbReference type="GeneID" id="83201595"/>
<feature type="transmembrane region" description="Helical" evidence="7">
    <location>
        <begin position="159"/>
        <end position="178"/>
    </location>
</feature>
<protein>
    <recommendedName>
        <fullName evidence="8">Rhodopsin domain-containing protein</fullName>
    </recommendedName>
</protein>
<sequence>MSRYIGKPPAGADLDANQAPRNNGVLTTLVILATISIVIRLVARFKEPQRKLFLDDWFIIVAWQPLLALLIIGWVGSPIGLGKHAWCTSVAHYMELSRYLFTSIIVYIFVLALVKHSILLFYRRVFGPSWLYYIATAFTKTPRGGHWRFDFYKYYVGNAAGNIVTDFVVLLVPAWTIWNLKMRLLQKIMVSAVLLLGAFVFIASCVRLHYLTFLKGEGVLDLPWTMGPICLWSVIEPCIGMITACFPTMQGVVQSALKLEQNHFIQKHAPIVRSRSDMLDKALGKQGIDLHFQSEPDRHSGGHKITPSSTISDRSQQEDDYIRLFTNAAYVEASEPTRQRGQGLRPIEEFLGPSFIRVQHDVDVSYDRRY</sequence>
<reference evidence="9" key="2">
    <citation type="journal article" date="2023" name="IMA Fungus">
        <title>Comparative genomic study of the Penicillium genus elucidates a diverse pangenome and 15 lateral gene transfer events.</title>
        <authorList>
            <person name="Petersen C."/>
            <person name="Sorensen T."/>
            <person name="Nielsen M.R."/>
            <person name="Sondergaard T.E."/>
            <person name="Sorensen J.L."/>
            <person name="Fitzpatrick D.A."/>
            <person name="Frisvad J.C."/>
            <person name="Nielsen K.L."/>
        </authorList>
    </citation>
    <scope>NUCLEOTIDE SEQUENCE</scope>
    <source>
        <strain evidence="9">IBT 19713</strain>
    </source>
</reference>
<feature type="domain" description="Rhodopsin" evidence="8">
    <location>
        <begin position="39"/>
        <end position="134"/>
    </location>
</feature>
<keyword evidence="4 7" id="KW-0472">Membrane</keyword>
<evidence type="ECO:0000313" key="9">
    <source>
        <dbReference type="EMBL" id="KAJ5232039.1"/>
    </source>
</evidence>
<gene>
    <name evidence="9" type="ORF">N7468_004995</name>
</gene>
<dbReference type="RefSeq" id="XP_058330032.1">
    <property type="nucleotide sequence ID" value="XM_058474292.1"/>
</dbReference>
<dbReference type="GO" id="GO:0016020">
    <property type="term" value="C:membrane"/>
    <property type="evidence" value="ECO:0007669"/>
    <property type="project" value="UniProtKB-SubCell"/>
</dbReference>
<accession>A0A9W9NYC1</accession>
<proteinExistence type="inferred from homology"/>
<feature type="transmembrane region" description="Helical" evidence="7">
    <location>
        <begin position="96"/>
        <end position="114"/>
    </location>
</feature>
<dbReference type="Proteomes" id="UP001150941">
    <property type="component" value="Unassembled WGS sequence"/>
</dbReference>
<evidence type="ECO:0000259" key="8">
    <source>
        <dbReference type="Pfam" id="PF20684"/>
    </source>
</evidence>
<dbReference type="OrthoDB" id="5429740at2759"/>
<evidence type="ECO:0000256" key="7">
    <source>
        <dbReference type="SAM" id="Phobius"/>
    </source>
</evidence>
<name>A0A9W9NYC1_9EURO</name>
<feature type="transmembrane region" description="Helical" evidence="7">
    <location>
        <begin position="57"/>
        <end position="76"/>
    </location>
</feature>
<comment type="subcellular location">
    <subcellularLocation>
        <location evidence="1">Membrane</location>
        <topology evidence="1">Multi-pass membrane protein</topology>
    </subcellularLocation>
</comment>
<dbReference type="InterPro" id="IPR049326">
    <property type="entry name" value="Rhodopsin_dom_fungi"/>
</dbReference>
<evidence type="ECO:0000313" key="10">
    <source>
        <dbReference type="Proteomes" id="UP001150941"/>
    </source>
</evidence>
<evidence type="ECO:0000256" key="2">
    <source>
        <dbReference type="ARBA" id="ARBA00022692"/>
    </source>
</evidence>
<evidence type="ECO:0000256" key="4">
    <source>
        <dbReference type="ARBA" id="ARBA00023136"/>
    </source>
</evidence>
<reference evidence="9" key="1">
    <citation type="submission" date="2022-11" db="EMBL/GenBank/DDBJ databases">
        <authorList>
            <person name="Petersen C."/>
        </authorList>
    </citation>
    <scope>NUCLEOTIDE SEQUENCE</scope>
    <source>
        <strain evidence="9">IBT 19713</strain>
    </source>
</reference>
<comment type="caution">
    <text evidence="9">The sequence shown here is derived from an EMBL/GenBank/DDBJ whole genome shotgun (WGS) entry which is preliminary data.</text>
</comment>
<keyword evidence="3 7" id="KW-1133">Transmembrane helix</keyword>
<feature type="transmembrane region" description="Helical" evidence="7">
    <location>
        <begin position="190"/>
        <end position="210"/>
    </location>
</feature>
<evidence type="ECO:0000256" key="1">
    <source>
        <dbReference type="ARBA" id="ARBA00004141"/>
    </source>
</evidence>
<feature type="transmembrane region" description="Helical" evidence="7">
    <location>
        <begin position="24"/>
        <end position="45"/>
    </location>
</feature>
<organism evidence="9 10">
    <name type="scientific">Penicillium chermesinum</name>
    <dbReference type="NCBI Taxonomy" id="63820"/>
    <lineage>
        <taxon>Eukaryota</taxon>
        <taxon>Fungi</taxon>
        <taxon>Dikarya</taxon>
        <taxon>Ascomycota</taxon>
        <taxon>Pezizomycotina</taxon>
        <taxon>Eurotiomycetes</taxon>
        <taxon>Eurotiomycetidae</taxon>
        <taxon>Eurotiales</taxon>
        <taxon>Aspergillaceae</taxon>
        <taxon>Penicillium</taxon>
    </lineage>
</organism>
<dbReference type="EMBL" id="JAPQKS010000004">
    <property type="protein sequence ID" value="KAJ5232039.1"/>
    <property type="molecule type" value="Genomic_DNA"/>
</dbReference>
<keyword evidence="2 7" id="KW-0812">Transmembrane</keyword>
<comment type="similarity">
    <text evidence="5">Belongs to the SAT4 family.</text>
</comment>
<evidence type="ECO:0000256" key="5">
    <source>
        <dbReference type="ARBA" id="ARBA00038359"/>
    </source>
</evidence>
<evidence type="ECO:0000256" key="3">
    <source>
        <dbReference type="ARBA" id="ARBA00022989"/>
    </source>
</evidence>
<dbReference type="PANTHER" id="PTHR33048:SF163">
    <property type="entry name" value="INTEGRAL MEMBRANE PROTEIN (AFU_ORTHOLOGUE AFUA_8G05510)"/>
    <property type="match status" value="1"/>
</dbReference>
<dbReference type="PANTHER" id="PTHR33048">
    <property type="entry name" value="PTH11-LIKE INTEGRAL MEMBRANE PROTEIN (AFU_ORTHOLOGUE AFUA_5G11245)"/>
    <property type="match status" value="1"/>
</dbReference>
<feature type="region of interest" description="Disordered" evidence="6">
    <location>
        <begin position="296"/>
        <end position="316"/>
    </location>
</feature>
<evidence type="ECO:0000256" key="6">
    <source>
        <dbReference type="SAM" id="MobiDB-lite"/>
    </source>
</evidence>